<name>A0A9N7UPW5_PLEPL</name>
<dbReference type="AlphaFoldDB" id="A0A9N7UPW5"/>
<evidence type="ECO:0000313" key="1">
    <source>
        <dbReference type="EMBL" id="CAB1436573.1"/>
    </source>
</evidence>
<dbReference type="EMBL" id="CADEAL010001905">
    <property type="protein sequence ID" value="CAB1436573.1"/>
    <property type="molecule type" value="Genomic_DNA"/>
</dbReference>
<organism evidence="1 2">
    <name type="scientific">Pleuronectes platessa</name>
    <name type="common">European plaice</name>
    <dbReference type="NCBI Taxonomy" id="8262"/>
    <lineage>
        <taxon>Eukaryota</taxon>
        <taxon>Metazoa</taxon>
        <taxon>Chordata</taxon>
        <taxon>Craniata</taxon>
        <taxon>Vertebrata</taxon>
        <taxon>Euteleostomi</taxon>
        <taxon>Actinopterygii</taxon>
        <taxon>Neopterygii</taxon>
        <taxon>Teleostei</taxon>
        <taxon>Neoteleostei</taxon>
        <taxon>Acanthomorphata</taxon>
        <taxon>Carangaria</taxon>
        <taxon>Pleuronectiformes</taxon>
        <taxon>Pleuronectoidei</taxon>
        <taxon>Pleuronectidae</taxon>
        <taxon>Pleuronectes</taxon>
    </lineage>
</organism>
<comment type="caution">
    <text evidence="1">The sequence shown here is derived from an EMBL/GenBank/DDBJ whole genome shotgun (WGS) entry which is preliminary data.</text>
</comment>
<accession>A0A9N7UPW5</accession>
<dbReference type="Proteomes" id="UP001153269">
    <property type="component" value="Unassembled WGS sequence"/>
</dbReference>
<gene>
    <name evidence="1" type="ORF">PLEPLA_LOCUS24606</name>
</gene>
<sequence length="158" mass="17905">MSGGRKKRRKESEAANVFVTRHTRSDTIHPGGIHSWKSPHSHSSPEAVVIDNFARHCGGLAPHWLIDGGTSAVPPEPRHFQILTWAHWDILQSFYEGTAGEALQMRTIFMFAGEEERKGEEVRRGGEEVRRRGGEEERSNVIHELGASANRKFHFGRW</sequence>
<proteinExistence type="predicted"/>
<protein>
    <submittedName>
        <fullName evidence="1">Uncharacterized protein</fullName>
    </submittedName>
</protein>
<reference evidence="1" key="1">
    <citation type="submission" date="2020-03" db="EMBL/GenBank/DDBJ databases">
        <authorList>
            <person name="Weist P."/>
        </authorList>
    </citation>
    <scope>NUCLEOTIDE SEQUENCE</scope>
</reference>
<keyword evidence="2" id="KW-1185">Reference proteome</keyword>
<evidence type="ECO:0000313" key="2">
    <source>
        <dbReference type="Proteomes" id="UP001153269"/>
    </source>
</evidence>